<keyword evidence="5" id="KW-0067">ATP-binding</keyword>
<dbReference type="InterPro" id="IPR027417">
    <property type="entry name" value="P-loop_NTPase"/>
</dbReference>
<sequence length="654" mass="72466">MASKHPENSRGLKRAGSPSLRTSLAEVQCATFPGIRCRRTTDGLWVQPEGLELLGKQEKESLIDHYAMANWICGVIVIKHAGDGHVADDIRATHTSKPFVDILDSKQLADSFVVAGEISDNGVHHTHFLLRTNSRTDSVRRSLLNNQHKSGYIFDVCKLAVCRYWFGMFCYILKNPLMVFCSDLSLAKLAYTCIEEGNTIKYIKQGPIIEQGKDVVQVINKIIQEHNCKTTDDVFTKGGDKLVKYLHLTGLQSVMTNCLSYVHSRNKHWDPKSFKYAPDNDPRLIHNILERQGIYPDQFDPFFWKWICRENGKLNTLIFIGPSNTGKSVFIRGLCNLVNAGSIVNTSSPFFAEGICGANIGLWEEPLLTAENAEAFKLISEGAPMQIPQKFKKPFNHPGCPILITTNHNICRFCSSEETTIMNRCKVYLFSHGLSSSGGCGLESCLITSRAERRSTPCYLNWGTGDRDSSRVSAHGSTGYSGPGSCEISRCGRWWCRSNGNGFCSYCSRSKIKRTNTGGSSFSTSTSISGNYGSSWTDPTRSTGERIFTRPTESLLRPAEQSGQSSESPDNRNRRAGCGDDERLGSGRTGADADGRRGPDLECSEILSGWEWTDADQSETAEPSPEGGGVCTCITEPLPQDWQAYLCYLANKYE</sequence>
<dbReference type="InterPro" id="IPR001257">
    <property type="entry name" value="Parvovirus_NS1_helicase"/>
</dbReference>
<organism evidence="8">
    <name type="scientific">Luscinia cyane Chaphamaparvovirus</name>
    <dbReference type="NCBI Taxonomy" id="2794491"/>
    <lineage>
        <taxon>Viruses</taxon>
        <taxon>Monodnaviria</taxon>
        <taxon>Shotokuvirae</taxon>
        <taxon>Cossaviricota</taxon>
        <taxon>Quintoviricetes</taxon>
        <taxon>Piccovirales</taxon>
        <taxon>Parvoviridae</taxon>
        <taxon>Hamaparvovirinae</taxon>
        <taxon>Chaphamaparvovirus</taxon>
    </lineage>
</organism>
<dbReference type="SUPFAM" id="SSF52540">
    <property type="entry name" value="P-loop containing nucleoside triphosphate hydrolases"/>
    <property type="match status" value="1"/>
</dbReference>
<keyword evidence="2" id="KW-1048">Host nucleus</keyword>
<evidence type="ECO:0000256" key="4">
    <source>
        <dbReference type="ARBA" id="ARBA00022741"/>
    </source>
</evidence>
<evidence type="ECO:0000256" key="5">
    <source>
        <dbReference type="ARBA" id="ARBA00022840"/>
    </source>
</evidence>
<dbReference type="InterPro" id="IPR014015">
    <property type="entry name" value="Helicase_SF3_DNA-vir"/>
</dbReference>
<feature type="compositionally biased region" description="Low complexity" evidence="6">
    <location>
        <begin position="517"/>
        <end position="530"/>
    </location>
</feature>
<keyword evidence="3" id="KW-0235">DNA replication</keyword>
<proteinExistence type="predicted"/>
<dbReference type="EMBL" id="MW046448">
    <property type="protein sequence ID" value="QTE03851.1"/>
    <property type="molecule type" value="Genomic_DNA"/>
</dbReference>
<protein>
    <submittedName>
        <fullName evidence="8">Nonstructural protein</fullName>
    </submittedName>
</protein>
<evidence type="ECO:0000256" key="2">
    <source>
        <dbReference type="ARBA" id="ARBA00022562"/>
    </source>
</evidence>
<evidence type="ECO:0000256" key="1">
    <source>
        <dbReference type="ARBA" id="ARBA00004147"/>
    </source>
</evidence>
<feature type="region of interest" description="Disordered" evidence="6">
    <location>
        <begin position="516"/>
        <end position="600"/>
    </location>
</feature>
<feature type="compositionally biased region" description="Polar residues" evidence="6">
    <location>
        <begin position="531"/>
        <end position="542"/>
    </location>
</feature>
<dbReference type="PROSITE" id="PS51206">
    <property type="entry name" value="SF3_HELICASE_1"/>
    <property type="match status" value="1"/>
</dbReference>
<comment type="subcellular location">
    <subcellularLocation>
        <location evidence="1">Host nucleus</location>
    </subcellularLocation>
</comment>
<feature type="domain" description="SF3 helicase" evidence="7">
    <location>
        <begin position="298"/>
        <end position="443"/>
    </location>
</feature>
<dbReference type="GO" id="GO:0006260">
    <property type="term" value="P:DNA replication"/>
    <property type="evidence" value="ECO:0007669"/>
    <property type="project" value="UniProtKB-KW"/>
</dbReference>
<accession>A0A8A4XC92</accession>
<evidence type="ECO:0000256" key="6">
    <source>
        <dbReference type="SAM" id="MobiDB-lite"/>
    </source>
</evidence>
<evidence type="ECO:0000256" key="3">
    <source>
        <dbReference type="ARBA" id="ARBA00022705"/>
    </source>
</evidence>
<dbReference type="Pfam" id="PF01057">
    <property type="entry name" value="Parvo_NS1"/>
    <property type="match status" value="1"/>
</dbReference>
<evidence type="ECO:0000313" key="8">
    <source>
        <dbReference type="EMBL" id="QTE03851.1"/>
    </source>
</evidence>
<feature type="compositionally biased region" description="Basic and acidic residues" evidence="6">
    <location>
        <begin position="569"/>
        <end position="600"/>
    </location>
</feature>
<keyword evidence="4" id="KW-0547">Nucleotide-binding</keyword>
<dbReference type="GO" id="GO:0042025">
    <property type="term" value="C:host cell nucleus"/>
    <property type="evidence" value="ECO:0007669"/>
    <property type="project" value="UniProtKB-SubCell"/>
</dbReference>
<dbReference type="Gene3D" id="3.40.50.300">
    <property type="entry name" value="P-loop containing nucleotide triphosphate hydrolases"/>
    <property type="match status" value="1"/>
</dbReference>
<reference evidence="8" key="1">
    <citation type="submission" date="2020-09" db="EMBL/GenBank/DDBJ databases">
        <title>Parvovirus dark matter in the feces of wild birds.</title>
        <authorList>
            <person name="Dai Z."/>
            <person name="Yang S."/>
            <person name="Zhang W."/>
        </authorList>
    </citation>
    <scope>NUCLEOTIDE SEQUENCE</scope>
    <source>
        <strain evidence="8">Sbr121par013</strain>
    </source>
</reference>
<dbReference type="GO" id="GO:0019079">
    <property type="term" value="P:viral genome replication"/>
    <property type="evidence" value="ECO:0007669"/>
    <property type="project" value="InterPro"/>
</dbReference>
<name>A0A8A4XC92_9VIRU</name>
<evidence type="ECO:0000259" key="7">
    <source>
        <dbReference type="PROSITE" id="PS51206"/>
    </source>
</evidence>
<dbReference type="GO" id="GO:0005524">
    <property type="term" value="F:ATP binding"/>
    <property type="evidence" value="ECO:0007669"/>
    <property type="project" value="UniProtKB-KW"/>
</dbReference>